<dbReference type="AlphaFoldDB" id="A0A1R3RW20"/>
<accession>A0A1R3RW20</accession>
<gene>
    <name evidence="1" type="ORF">ASPCADRAFT_2129</name>
</gene>
<keyword evidence="2" id="KW-1185">Reference proteome</keyword>
<evidence type="ECO:0008006" key="3">
    <source>
        <dbReference type="Google" id="ProtNLM"/>
    </source>
</evidence>
<proteinExistence type="predicted"/>
<dbReference type="Gene3D" id="2.40.100.20">
    <property type="match status" value="1"/>
</dbReference>
<dbReference type="Pfam" id="PF12903">
    <property type="entry name" value="DUF3830"/>
    <property type="match status" value="1"/>
</dbReference>
<dbReference type="VEuPathDB" id="FungiDB:ASPCADRAFT_2129"/>
<sequence length="157" mass="17382">MNPILIAAGPYQFLATFEAAAPKTVAVFRSLLPYRKQLIHVRWSGEGLWVPLGETDFGLPWENHTAHPGAGQILLYPGGISETEILFCYGGVAFASKMGALAANHFLTVVEGQEHLRALGELVLWKGAQDVLFEEATEEKYVLSFRYEVYEGLIRGE</sequence>
<protein>
    <recommendedName>
        <fullName evidence="3">DUF3830 domain-containing protein</fullName>
    </recommendedName>
</protein>
<organism evidence="1 2">
    <name type="scientific">Aspergillus carbonarius (strain ITEM 5010)</name>
    <dbReference type="NCBI Taxonomy" id="602072"/>
    <lineage>
        <taxon>Eukaryota</taxon>
        <taxon>Fungi</taxon>
        <taxon>Dikarya</taxon>
        <taxon>Ascomycota</taxon>
        <taxon>Pezizomycotina</taxon>
        <taxon>Eurotiomycetes</taxon>
        <taxon>Eurotiomycetidae</taxon>
        <taxon>Eurotiales</taxon>
        <taxon>Aspergillaceae</taxon>
        <taxon>Aspergillus</taxon>
        <taxon>Aspergillus subgen. Circumdati</taxon>
    </lineage>
</organism>
<dbReference type="OrthoDB" id="4627814at2759"/>
<reference evidence="2" key="1">
    <citation type="journal article" date="2017" name="Genome Biol.">
        <title>Comparative genomics reveals high biological diversity and specific adaptations in the industrially and medically important fungal genus Aspergillus.</title>
        <authorList>
            <person name="de Vries R.P."/>
            <person name="Riley R."/>
            <person name="Wiebenga A."/>
            <person name="Aguilar-Osorio G."/>
            <person name="Amillis S."/>
            <person name="Uchima C.A."/>
            <person name="Anderluh G."/>
            <person name="Asadollahi M."/>
            <person name="Askin M."/>
            <person name="Barry K."/>
            <person name="Battaglia E."/>
            <person name="Bayram O."/>
            <person name="Benocci T."/>
            <person name="Braus-Stromeyer S.A."/>
            <person name="Caldana C."/>
            <person name="Canovas D."/>
            <person name="Cerqueira G.C."/>
            <person name="Chen F."/>
            <person name="Chen W."/>
            <person name="Choi C."/>
            <person name="Clum A."/>
            <person name="Dos Santos R.A."/>
            <person name="Damasio A.R."/>
            <person name="Diallinas G."/>
            <person name="Emri T."/>
            <person name="Fekete E."/>
            <person name="Flipphi M."/>
            <person name="Freyberg S."/>
            <person name="Gallo A."/>
            <person name="Gournas C."/>
            <person name="Habgood R."/>
            <person name="Hainaut M."/>
            <person name="Harispe M.L."/>
            <person name="Henrissat B."/>
            <person name="Hilden K.S."/>
            <person name="Hope R."/>
            <person name="Hossain A."/>
            <person name="Karabika E."/>
            <person name="Karaffa L."/>
            <person name="Karanyi Z."/>
            <person name="Krasevec N."/>
            <person name="Kuo A."/>
            <person name="Kusch H."/>
            <person name="LaButti K."/>
            <person name="Lagendijk E.L."/>
            <person name="Lapidus A."/>
            <person name="Levasseur A."/>
            <person name="Lindquist E."/>
            <person name="Lipzen A."/>
            <person name="Logrieco A.F."/>
            <person name="MacCabe A."/>
            <person name="Maekelae M.R."/>
            <person name="Malavazi I."/>
            <person name="Melin P."/>
            <person name="Meyer V."/>
            <person name="Mielnichuk N."/>
            <person name="Miskei M."/>
            <person name="Molnar A.P."/>
            <person name="Mule G."/>
            <person name="Ngan C.Y."/>
            <person name="Orejas M."/>
            <person name="Orosz E."/>
            <person name="Ouedraogo J.P."/>
            <person name="Overkamp K.M."/>
            <person name="Park H.-S."/>
            <person name="Perrone G."/>
            <person name="Piumi F."/>
            <person name="Punt P.J."/>
            <person name="Ram A.F."/>
            <person name="Ramon A."/>
            <person name="Rauscher S."/>
            <person name="Record E."/>
            <person name="Riano-Pachon D.M."/>
            <person name="Robert V."/>
            <person name="Roehrig J."/>
            <person name="Ruller R."/>
            <person name="Salamov A."/>
            <person name="Salih N.S."/>
            <person name="Samson R.A."/>
            <person name="Sandor E."/>
            <person name="Sanguinetti M."/>
            <person name="Schuetze T."/>
            <person name="Sepcic K."/>
            <person name="Shelest E."/>
            <person name="Sherlock G."/>
            <person name="Sophianopoulou V."/>
            <person name="Squina F.M."/>
            <person name="Sun H."/>
            <person name="Susca A."/>
            <person name="Todd R.B."/>
            <person name="Tsang A."/>
            <person name="Unkles S.E."/>
            <person name="van de Wiele N."/>
            <person name="van Rossen-Uffink D."/>
            <person name="Oliveira J.V."/>
            <person name="Vesth T.C."/>
            <person name="Visser J."/>
            <person name="Yu J.-H."/>
            <person name="Zhou M."/>
            <person name="Andersen M.R."/>
            <person name="Archer D.B."/>
            <person name="Baker S.E."/>
            <person name="Benoit I."/>
            <person name="Brakhage A.A."/>
            <person name="Braus G.H."/>
            <person name="Fischer R."/>
            <person name="Frisvad J.C."/>
            <person name="Goldman G.H."/>
            <person name="Houbraken J."/>
            <person name="Oakley B."/>
            <person name="Pocsi I."/>
            <person name="Scazzocchio C."/>
            <person name="Seiboth B."/>
            <person name="vanKuyk P.A."/>
            <person name="Wortman J."/>
            <person name="Dyer P.S."/>
            <person name="Grigoriev I.V."/>
        </authorList>
    </citation>
    <scope>NUCLEOTIDE SEQUENCE [LARGE SCALE GENOMIC DNA]</scope>
    <source>
        <strain evidence="2">ITEM 5010</strain>
    </source>
</reference>
<evidence type="ECO:0000313" key="1">
    <source>
        <dbReference type="EMBL" id="OOF98695.1"/>
    </source>
</evidence>
<name>A0A1R3RW20_ASPC5</name>
<dbReference type="EMBL" id="KV907495">
    <property type="protein sequence ID" value="OOF98695.1"/>
    <property type="molecule type" value="Genomic_DNA"/>
</dbReference>
<evidence type="ECO:0000313" key="2">
    <source>
        <dbReference type="Proteomes" id="UP000188318"/>
    </source>
</evidence>
<dbReference type="OMA" id="AYGSCCF"/>
<dbReference type="InterPro" id="IPR024532">
    <property type="entry name" value="DUF3830"/>
</dbReference>
<dbReference type="Proteomes" id="UP000188318">
    <property type="component" value="Unassembled WGS sequence"/>
</dbReference>